<proteinExistence type="predicted"/>
<comment type="caution">
    <text evidence="1">The sequence shown here is derived from an EMBL/GenBank/DDBJ whole genome shotgun (WGS) entry which is preliminary data.</text>
</comment>
<evidence type="ECO:0000313" key="1">
    <source>
        <dbReference type="EMBL" id="PFX29893.1"/>
    </source>
</evidence>
<organism evidence="1 2">
    <name type="scientific">Stylophora pistillata</name>
    <name type="common">Smooth cauliflower coral</name>
    <dbReference type="NCBI Taxonomy" id="50429"/>
    <lineage>
        <taxon>Eukaryota</taxon>
        <taxon>Metazoa</taxon>
        <taxon>Cnidaria</taxon>
        <taxon>Anthozoa</taxon>
        <taxon>Hexacorallia</taxon>
        <taxon>Scleractinia</taxon>
        <taxon>Astrocoeniina</taxon>
        <taxon>Pocilloporidae</taxon>
        <taxon>Stylophora</taxon>
    </lineage>
</organism>
<keyword evidence="2" id="KW-1185">Reference proteome</keyword>
<protein>
    <submittedName>
        <fullName evidence="1">Uncharacterized protein</fullName>
    </submittedName>
</protein>
<dbReference type="EMBL" id="LSMT01000059">
    <property type="protein sequence ID" value="PFX29893.1"/>
    <property type="molecule type" value="Genomic_DNA"/>
</dbReference>
<dbReference type="Proteomes" id="UP000225706">
    <property type="component" value="Unassembled WGS sequence"/>
</dbReference>
<name>A0A2B4SLD8_STYPI</name>
<dbReference type="AlphaFoldDB" id="A0A2B4SLD8"/>
<reference evidence="2" key="1">
    <citation type="journal article" date="2017" name="bioRxiv">
        <title>Comparative analysis of the genomes of Stylophora pistillata and Acropora digitifera provides evidence for extensive differences between species of corals.</title>
        <authorList>
            <person name="Voolstra C.R."/>
            <person name="Li Y."/>
            <person name="Liew Y.J."/>
            <person name="Baumgarten S."/>
            <person name="Zoccola D."/>
            <person name="Flot J.-F."/>
            <person name="Tambutte S."/>
            <person name="Allemand D."/>
            <person name="Aranda M."/>
        </authorList>
    </citation>
    <scope>NUCLEOTIDE SEQUENCE [LARGE SCALE GENOMIC DNA]</scope>
</reference>
<sequence>MKPLSAEVMSRRWKMIGHILRKDRNNDCNVAVSWAPEEQLDPRTCNSNTLYVIFTIHSELGISYLTSKNDVRLAWTGVTTDKLLIHLEATASMNIQT</sequence>
<gene>
    <name evidence="1" type="ORF">AWC38_SpisGene5354</name>
</gene>
<accession>A0A2B4SLD8</accession>
<evidence type="ECO:0000313" key="2">
    <source>
        <dbReference type="Proteomes" id="UP000225706"/>
    </source>
</evidence>